<dbReference type="Gene3D" id="3.40.50.10580">
    <property type="entry name" value="ATPase, V1 complex, subunit F"/>
    <property type="match status" value="1"/>
</dbReference>
<keyword evidence="2" id="KW-0813">Transport</keyword>
<dbReference type="InterPro" id="IPR008218">
    <property type="entry name" value="ATPase_V1-cplx_f_g_su"/>
</dbReference>
<evidence type="ECO:0000256" key="2">
    <source>
        <dbReference type="ARBA" id="ARBA00022448"/>
    </source>
</evidence>
<evidence type="ECO:0000256" key="3">
    <source>
        <dbReference type="ARBA" id="ARBA00023065"/>
    </source>
</evidence>
<name>A0A370DTM7_9GAMM</name>
<accession>A0A370DTM7</accession>
<keyword evidence="5" id="KW-1185">Reference proteome</keyword>
<dbReference type="InterPro" id="IPR036906">
    <property type="entry name" value="ATPase_V1_fsu_sf"/>
</dbReference>
<dbReference type="AlphaFoldDB" id="A0A370DTM7"/>
<keyword evidence="3" id="KW-0406">Ion transport</keyword>
<dbReference type="Pfam" id="PF01990">
    <property type="entry name" value="ATP-synt_F"/>
    <property type="match status" value="1"/>
</dbReference>
<dbReference type="EMBL" id="QFXE01000001">
    <property type="protein sequence ID" value="RDH88564.1"/>
    <property type="molecule type" value="Genomic_DNA"/>
</dbReference>
<evidence type="ECO:0000313" key="4">
    <source>
        <dbReference type="EMBL" id="RDH88564.1"/>
    </source>
</evidence>
<evidence type="ECO:0000256" key="1">
    <source>
        <dbReference type="ARBA" id="ARBA00010148"/>
    </source>
</evidence>
<protein>
    <submittedName>
        <fullName evidence="4">ATPase</fullName>
    </submittedName>
</protein>
<proteinExistence type="inferred from homology"/>
<sequence length="115" mass="12938">MSNETQQQTRLIFMGSTSIANGFRLIGFETRPDPSLQEVDQLFSELLSEQQHAFIVIDHSLEKLDSKLIRQIRNEGGRIVLSEVPSLDDPNCYQCSIDPQLSMLIGEDSEEGAQL</sequence>
<organism evidence="4 5">
    <name type="scientific">endosymbiont of Escarpia spicata</name>
    <dbReference type="NCBI Taxonomy" id="2200908"/>
    <lineage>
        <taxon>Bacteria</taxon>
        <taxon>Pseudomonadati</taxon>
        <taxon>Pseudomonadota</taxon>
        <taxon>Gammaproteobacteria</taxon>
        <taxon>sulfur-oxidizing symbionts</taxon>
    </lineage>
</organism>
<gene>
    <name evidence="4" type="ORF">DIZ78_01125</name>
</gene>
<comment type="caution">
    <text evidence="4">The sequence shown here is derived from an EMBL/GenBank/DDBJ whole genome shotgun (WGS) entry which is preliminary data.</text>
</comment>
<dbReference type="GO" id="GO:0046961">
    <property type="term" value="F:proton-transporting ATPase activity, rotational mechanism"/>
    <property type="evidence" value="ECO:0007669"/>
    <property type="project" value="InterPro"/>
</dbReference>
<evidence type="ECO:0000313" key="5">
    <source>
        <dbReference type="Proteomes" id="UP000254771"/>
    </source>
</evidence>
<comment type="similarity">
    <text evidence="1">Belongs to the V-ATPase F subunit family.</text>
</comment>
<dbReference type="SUPFAM" id="SSF159468">
    <property type="entry name" value="AtpF-like"/>
    <property type="match status" value="1"/>
</dbReference>
<reference evidence="4 5" key="1">
    <citation type="journal article" date="2018" name="ISME J.">
        <title>Endosymbiont genomes yield clues of tubeworm success.</title>
        <authorList>
            <person name="Li Y."/>
            <person name="Liles M.R."/>
            <person name="Halanych K.M."/>
        </authorList>
    </citation>
    <scope>NUCLEOTIDE SEQUENCE [LARGE SCALE GENOMIC DNA]</scope>
    <source>
        <strain evidence="4">A1462</strain>
    </source>
</reference>
<dbReference type="Proteomes" id="UP000254771">
    <property type="component" value="Unassembled WGS sequence"/>
</dbReference>